<comment type="subcellular location">
    <subcellularLocation>
        <location evidence="1">Cell membrane</location>
        <topology evidence="1">Multi-pass membrane protein</topology>
    </subcellularLocation>
</comment>
<dbReference type="AlphaFoldDB" id="A0A845M261"/>
<feature type="transmembrane region" description="Helical" evidence="7">
    <location>
        <begin position="264"/>
        <end position="285"/>
    </location>
</feature>
<evidence type="ECO:0000313" key="8">
    <source>
        <dbReference type="EMBL" id="MZR12428.1"/>
    </source>
</evidence>
<feature type="transmembrane region" description="Helical" evidence="7">
    <location>
        <begin position="297"/>
        <end position="313"/>
    </location>
</feature>
<feature type="transmembrane region" description="Helical" evidence="7">
    <location>
        <begin position="378"/>
        <end position="401"/>
    </location>
</feature>
<feature type="transmembrane region" description="Helical" evidence="7">
    <location>
        <begin position="353"/>
        <end position="372"/>
    </location>
</feature>
<dbReference type="Proteomes" id="UP000467322">
    <property type="component" value="Unassembled WGS sequence"/>
</dbReference>
<accession>A0A845M261</accession>
<feature type="transmembrane region" description="Helical" evidence="7">
    <location>
        <begin position="86"/>
        <end position="107"/>
    </location>
</feature>
<sequence length="406" mass="42926">MTDRTTPVRDPSPRALAYPAFRLYYMGAVCGTNGGWVTRILLAWLAWDLTNSPSFVGLIAATTLLPVALIGPFFGAIIDRMSTRVAFARVTLALLAVPLLLSTLLALDVLTPVPLFLVALLFGAVMSAYHPVRQSLGPRLVERPAIGSVVALAALNFNVGRLLAPAIGGTLIAQVGTLPTSLLGIALAIPNVLIAPALRPREGDHSRHGALRDDLKQGFTVVWTRWPIRRSILLAVTAIGLSRGISEILALIADGQFARGASGLGLMTSAVGGGALVAAIFQVVAGNRLVRNRPLRLAVIWIGFIGALGLVYAPSFEWALPPAAMVGFASTFVGVSLQIGVQARLEDEYRGRVMSIWMLAGTASTSFLAFAISTVTEWTGVTAATTIFVAICAVATMAIWLKPVRD</sequence>
<feature type="transmembrane region" description="Helical" evidence="7">
    <location>
        <begin position="319"/>
        <end position="341"/>
    </location>
</feature>
<keyword evidence="2" id="KW-0813">Transport</keyword>
<evidence type="ECO:0000256" key="2">
    <source>
        <dbReference type="ARBA" id="ARBA00022448"/>
    </source>
</evidence>
<dbReference type="SUPFAM" id="SSF103473">
    <property type="entry name" value="MFS general substrate transporter"/>
    <property type="match status" value="1"/>
</dbReference>
<keyword evidence="9" id="KW-1185">Reference proteome</keyword>
<dbReference type="CDD" id="cd06173">
    <property type="entry name" value="MFS_MefA_like"/>
    <property type="match status" value="1"/>
</dbReference>
<dbReference type="InterPro" id="IPR036259">
    <property type="entry name" value="MFS_trans_sf"/>
</dbReference>
<reference evidence="8 9" key="1">
    <citation type="submission" date="2019-12" db="EMBL/GenBank/DDBJ databases">
        <title>Maritimibacter sp. nov. sp. isolated from sea sand.</title>
        <authorList>
            <person name="Kim J."/>
            <person name="Jeong S.E."/>
            <person name="Jung H.S."/>
            <person name="Jeon C.O."/>
        </authorList>
    </citation>
    <scope>NUCLEOTIDE SEQUENCE [LARGE SCALE GENOMIC DNA]</scope>
    <source>
        <strain evidence="8 9">DP07</strain>
    </source>
</reference>
<feature type="transmembrane region" description="Helical" evidence="7">
    <location>
        <begin position="53"/>
        <end position="74"/>
    </location>
</feature>
<dbReference type="Gene3D" id="1.20.1250.20">
    <property type="entry name" value="MFS general substrate transporter like domains"/>
    <property type="match status" value="1"/>
</dbReference>
<dbReference type="PANTHER" id="PTHR23513">
    <property type="entry name" value="INTEGRAL MEMBRANE EFFLUX PROTEIN-RELATED"/>
    <property type="match status" value="1"/>
</dbReference>
<feature type="transmembrane region" description="Helical" evidence="7">
    <location>
        <begin position="144"/>
        <end position="164"/>
    </location>
</feature>
<name>A0A845M261_9RHOB</name>
<evidence type="ECO:0000256" key="6">
    <source>
        <dbReference type="ARBA" id="ARBA00023136"/>
    </source>
</evidence>
<gene>
    <name evidence="8" type="ORF">GQE99_05290</name>
</gene>
<dbReference type="RefSeq" id="WP_161350550.1">
    <property type="nucleotide sequence ID" value="NZ_WTUX01000010.1"/>
</dbReference>
<feature type="transmembrane region" description="Helical" evidence="7">
    <location>
        <begin position="176"/>
        <end position="198"/>
    </location>
</feature>
<feature type="transmembrane region" description="Helical" evidence="7">
    <location>
        <begin position="113"/>
        <end position="132"/>
    </location>
</feature>
<evidence type="ECO:0000256" key="4">
    <source>
        <dbReference type="ARBA" id="ARBA00022692"/>
    </source>
</evidence>
<keyword evidence="4 7" id="KW-0812">Transmembrane</keyword>
<proteinExistence type="predicted"/>
<evidence type="ECO:0000313" key="9">
    <source>
        <dbReference type="Proteomes" id="UP000467322"/>
    </source>
</evidence>
<dbReference type="PANTHER" id="PTHR23513:SF11">
    <property type="entry name" value="STAPHYLOFERRIN A TRANSPORTER"/>
    <property type="match status" value="1"/>
</dbReference>
<keyword evidence="5 7" id="KW-1133">Transmembrane helix</keyword>
<protein>
    <submittedName>
        <fullName evidence="8">MFS transporter</fullName>
    </submittedName>
</protein>
<dbReference type="InterPro" id="IPR010290">
    <property type="entry name" value="TM_effector"/>
</dbReference>
<organism evidence="8 9">
    <name type="scientific">Maritimibacter harenae</name>
    <dbReference type="NCBI Taxonomy" id="2606218"/>
    <lineage>
        <taxon>Bacteria</taxon>
        <taxon>Pseudomonadati</taxon>
        <taxon>Pseudomonadota</taxon>
        <taxon>Alphaproteobacteria</taxon>
        <taxon>Rhodobacterales</taxon>
        <taxon>Roseobacteraceae</taxon>
        <taxon>Maritimibacter</taxon>
    </lineage>
</organism>
<evidence type="ECO:0000256" key="5">
    <source>
        <dbReference type="ARBA" id="ARBA00022989"/>
    </source>
</evidence>
<keyword evidence="3" id="KW-1003">Cell membrane</keyword>
<keyword evidence="6 7" id="KW-0472">Membrane</keyword>
<feature type="transmembrane region" description="Helical" evidence="7">
    <location>
        <begin position="232"/>
        <end position="252"/>
    </location>
</feature>
<dbReference type="EMBL" id="WTUX01000010">
    <property type="protein sequence ID" value="MZR12428.1"/>
    <property type="molecule type" value="Genomic_DNA"/>
</dbReference>
<dbReference type="Pfam" id="PF05977">
    <property type="entry name" value="MFS_3"/>
    <property type="match status" value="1"/>
</dbReference>
<evidence type="ECO:0000256" key="1">
    <source>
        <dbReference type="ARBA" id="ARBA00004651"/>
    </source>
</evidence>
<feature type="transmembrane region" description="Helical" evidence="7">
    <location>
        <begin position="23"/>
        <end position="47"/>
    </location>
</feature>
<evidence type="ECO:0000256" key="7">
    <source>
        <dbReference type="SAM" id="Phobius"/>
    </source>
</evidence>
<evidence type="ECO:0000256" key="3">
    <source>
        <dbReference type="ARBA" id="ARBA00022475"/>
    </source>
</evidence>
<dbReference type="GO" id="GO:0005886">
    <property type="term" value="C:plasma membrane"/>
    <property type="evidence" value="ECO:0007669"/>
    <property type="project" value="UniProtKB-SubCell"/>
</dbReference>
<comment type="caution">
    <text evidence="8">The sequence shown here is derived from an EMBL/GenBank/DDBJ whole genome shotgun (WGS) entry which is preliminary data.</text>
</comment>